<dbReference type="PANTHER" id="PTHR42996:SF1">
    <property type="entry name" value="PHOSPHATE-BINDING PROTEIN PSTS"/>
    <property type="match status" value="1"/>
</dbReference>
<comment type="similarity">
    <text evidence="1 4">Belongs to the PstS family.</text>
</comment>
<evidence type="ECO:0000256" key="3">
    <source>
        <dbReference type="ARBA" id="ARBA00022592"/>
    </source>
</evidence>
<dbReference type="AlphaFoldDB" id="A0A511V8K5"/>
<organism evidence="8 9">
    <name type="scientific">Aneurinibacillus danicus</name>
    <dbReference type="NCBI Taxonomy" id="267746"/>
    <lineage>
        <taxon>Bacteria</taxon>
        <taxon>Bacillati</taxon>
        <taxon>Bacillota</taxon>
        <taxon>Bacilli</taxon>
        <taxon>Bacillales</taxon>
        <taxon>Paenibacillaceae</taxon>
        <taxon>Aneurinibacillus group</taxon>
        <taxon>Aneurinibacillus</taxon>
    </lineage>
</organism>
<reference evidence="8 9" key="1">
    <citation type="submission" date="2019-07" db="EMBL/GenBank/DDBJ databases">
        <title>Whole genome shotgun sequence of Aneurinibacillus danicus NBRC 102444.</title>
        <authorList>
            <person name="Hosoyama A."/>
            <person name="Uohara A."/>
            <person name="Ohji S."/>
            <person name="Ichikawa N."/>
        </authorList>
    </citation>
    <scope>NUCLEOTIDE SEQUENCE [LARGE SCALE GENOMIC DNA]</scope>
    <source>
        <strain evidence="8 9">NBRC 102444</strain>
    </source>
</reference>
<keyword evidence="2 4" id="KW-0813">Transport</keyword>
<dbReference type="GO" id="GO:0043190">
    <property type="term" value="C:ATP-binding cassette (ABC) transporter complex"/>
    <property type="evidence" value="ECO:0007669"/>
    <property type="project" value="InterPro"/>
</dbReference>
<evidence type="ECO:0000256" key="5">
    <source>
        <dbReference type="SAM" id="MobiDB-lite"/>
    </source>
</evidence>
<dbReference type="PIRSF" id="PIRSF002756">
    <property type="entry name" value="PstS"/>
    <property type="match status" value="1"/>
</dbReference>
<evidence type="ECO:0000259" key="7">
    <source>
        <dbReference type="Pfam" id="PF12849"/>
    </source>
</evidence>
<feature type="signal peptide" evidence="6">
    <location>
        <begin position="1"/>
        <end position="20"/>
    </location>
</feature>
<dbReference type="PANTHER" id="PTHR42996">
    <property type="entry name" value="PHOSPHATE-BINDING PROTEIN PSTS"/>
    <property type="match status" value="1"/>
</dbReference>
<comment type="caution">
    <text evidence="8">The sequence shown here is derived from an EMBL/GenBank/DDBJ whole genome shotgun (WGS) entry which is preliminary data.</text>
</comment>
<feature type="region of interest" description="Disordered" evidence="5">
    <location>
        <begin position="28"/>
        <end position="53"/>
    </location>
</feature>
<proteinExistence type="inferred from homology"/>
<dbReference type="Gene3D" id="3.40.190.10">
    <property type="entry name" value="Periplasmic binding protein-like II"/>
    <property type="match status" value="2"/>
</dbReference>
<dbReference type="SUPFAM" id="SSF53850">
    <property type="entry name" value="Periplasmic binding protein-like II"/>
    <property type="match status" value="1"/>
</dbReference>
<evidence type="ECO:0000256" key="4">
    <source>
        <dbReference type="PIRNR" id="PIRNR002756"/>
    </source>
</evidence>
<evidence type="ECO:0000313" key="9">
    <source>
        <dbReference type="Proteomes" id="UP000321157"/>
    </source>
</evidence>
<evidence type="ECO:0000256" key="2">
    <source>
        <dbReference type="ARBA" id="ARBA00022448"/>
    </source>
</evidence>
<dbReference type="NCBIfam" id="TIGR00975">
    <property type="entry name" value="3a0107s03"/>
    <property type="match status" value="1"/>
</dbReference>
<dbReference type="InterPro" id="IPR050962">
    <property type="entry name" value="Phosphate-bind_PstS"/>
</dbReference>
<dbReference type="CDD" id="cd13565">
    <property type="entry name" value="PBP2_PstS"/>
    <property type="match status" value="1"/>
</dbReference>
<dbReference type="Proteomes" id="UP000321157">
    <property type="component" value="Unassembled WGS sequence"/>
</dbReference>
<dbReference type="GO" id="GO:0035435">
    <property type="term" value="P:phosphate ion transmembrane transport"/>
    <property type="evidence" value="ECO:0007669"/>
    <property type="project" value="InterPro"/>
</dbReference>
<accession>A0A511V8K5</accession>
<dbReference type="GO" id="GO:0042301">
    <property type="term" value="F:phosphate ion binding"/>
    <property type="evidence" value="ECO:0007669"/>
    <property type="project" value="InterPro"/>
</dbReference>
<dbReference type="Pfam" id="PF12849">
    <property type="entry name" value="PBP_like_2"/>
    <property type="match status" value="1"/>
</dbReference>
<protein>
    <recommendedName>
        <fullName evidence="4">Phosphate-binding protein</fullName>
    </recommendedName>
</protein>
<dbReference type="EMBL" id="BJXX01000124">
    <property type="protein sequence ID" value="GEN35255.1"/>
    <property type="molecule type" value="Genomic_DNA"/>
</dbReference>
<keyword evidence="9" id="KW-1185">Reference proteome</keyword>
<keyword evidence="3 4" id="KW-0592">Phosphate transport</keyword>
<evidence type="ECO:0000256" key="6">
    <source>
        <dbReference type="SAM" id="SignalP"/>
    </source>
</evidence>
<keyword evidence="6" id="KW-0732">Signal</keyword>
<evidence type="ECO:0000313" key="8">
    <source>
        <dbReference type="EMBL" id="GEN35255.1"/>
    </source>
</evidence>
<dbReference type="InterPro" id="IPR024370">
    <property type="entry name" value="PBP_domain"/>
</dbReference>
<dbReference type="RefSeq" id="WP_218029562.1">
    <property type="nucleotide sequence ID" value="NZ_BJXX01000124.1"/>
</dbReference>
<gene>
    <name evidence="8" type="ORF">ADA01nite_27150</name>
</gene>
<feature type="chain" id="PRO_5021745584" description="Phosphate-binding protein" evidence="6">
    <location>
        <begin position="21"/>
        <end position="375"/>
    </location>
</feature>
<dbReference type="PROSITE" id="PS51257">
    <property type="entry name" value="PROKAR_LIPOPROTEIN"/>
    <property type="match status" value="1"/>
</dbReference>
<name>A0A511V8K5_9BACL</name>
<dbReference type="InterPro" id="IPR005673">
    <property type="entry name" value="ABC_phos-bd_PstS"/>
</dbReference>
<evidence type="ECO:0000256" key="1">
    <source>
        <dbReference type="ARBA" id="ARBA00008725"/>
    </source>
</evidence>
<feature type="domain" description="PBP" evidence="7">
    <location>
        <begin position="46"/>
        <end position="336"/>
    </location>
</feature>
<sequence>MKLKKLGVLLFALVMMFSLAACGSSTSLKPEGEKQQAGAGGEQKPTEGGDAGLLNGAGSSFVNPLFSKMFNEYSKEHADVKVNYQAIGSGGGIKQLTAKTVDFAASDAPMKEDEIKAAGGNVLHVPVTLGGVAIAYNLEGVKDLKLTPQNIADIYSGKIKKWNDPQIAANNKEVKLPDTDIFPVHRSDSSGTSHIFTTYLNKAAGDKWPKEKVGKSIKWDGAGTGAKGNEGVAGQVQNTPGAIGYIELAYVIQNNMSAAQIQNKEGQFVAPSLDSVTAAAKGGLANVPEDLKIELNNQPGKDSYPIVGTTWVLIPEDLKMDKAKAEKMLTMMQWVVTDGQKFASDLQYAPLPQELQDKCVEQLKKVKVDGQPVLK</sequence>